<dbReference type="AlphaFoldDB" id="A0A0J7YMQ1"/>
<proteinExistence type="predicted"/>
<protein>
    <submittedName>
        <fullName evidence="1">Uncharacterized protein</fullName>
    </submittedName>
</protein>
<evidence type="ECO:0000313" key="1">
    <source>
        <dbReference type="EMBL" id="KMS64877.1"/>
    </source>
</evidence>
<reference evidence="1 2" key="1">
    <citation type="journal article" date="2014" name="Nature">
        <title>The genome of the recently domesticated crop plant sugar beet (Beta vulgaris).</title>
        <authorList>
            <person name="Dohm J.C."/>
            <person name="Minoche A.E."/>
            <person name="Holtgrawe D."/>
            <person name="Capella-Gutierrez S."/>
            <person name="Zakrzewski F."/>
            <person name="Tafer H."/>
            <person name="Rupp O."/>
            <person name="Sorensen T.R."/>
            <person name="Stracke R."/>
            <person name="Reinhardt R."/>
            <person name="Goesmann A."/>
            <person name="Kraft T."/>
            <person name="Schulz B."/>
            <person name="Stadler P.F."/>
            <person name="Schmidt T."/>
            <person name="Gabaldon T."/>
            <person name="Lehrach H."/>
            <person name="Weisshaar B."/>
            <person name="Himmelbauer H."/>
        </authorList>
    </citation>
    <scope>NUCLEOTIDE SEQUENCE [LARGE SCALE GENOMIC DNA]</scope>
    <source>
        <tissue evidence="1">Taproot</tissue>
    </source>
</reference>
<dbReference type="Gene3D" id="2.130.10.10">
    <property type="entry name" value="YVTN repeat-like/Quinoprotein amine dehydrogenase"/>
    <property type="match status" value="1"/>
</dbReference>
<dbReference type="InterPro" id="IPR036322">
    <property type="entry name" value="WD40_repeat_dom_sf"/>
</dbReference>
<organism evidence="1 2">
    <name type="scientific">Beta vulgaris subsp. vulgaris</name>
    <name type="common">Beet</name>
    <dbReference type="NCBI Taxonomy" id="3555"/>
    <lineage>
        <taxon>Eukaryota</taxon>
        <taxon>Viridiplantae</taxon>
        <taxon>Streptophyta</taxon>
        <taxon>Embryophyta</taxon>
        <taxon>Tracheophyta</taxon>
        <taxon>Spermatophyta</taxon>
        <taxon>Magnoliopsida</taxon>
        <taxon>eudicotyledons</taxon>
        <taxon>Gunneridae</taxon>
        <taxon>Pentapetalae</taxon>
        <taxon>Caryophyllales</taxon>
        <taxon>Chenopodiaceae</taxon>
        <taxon>Betoideae</taxon>
        <taxon>Beta</taxon>
    </lineage>
</organism>
<dbReference type="Gramene" id="KMS64877">
    <property type="protein sequence ID" value="KMS64877"/>
    <property type="gene ID" value="BVRB_041750"/>
</dbReference>
<accession>A0A0J7YMQ1</accession>
<keyword evidence="2" id="KW-1185">Reference proteome</keyword>
<dbReference type="Proteomes" id="UP000035740">
    <property type="component" value="Unassembled WGS sequence"/>
</dbReference>
<dbReference type="EMBL" id="KQ119676">
    <property type="protein sequence ID" value="KMS64877.1"/>
    <property type="molecule type" value="Genomic_DNA"/>
</dbReference>
<dbReference type="SUPFAM" id="SSF50978">
    <property type="entry name" value="WD40 repeat-like"/>
    <property type="match status" value="1"/>
</dbReference>
<gene>
    <name evidence="1" type="ORF">BVRB_041750</name>
</gene>
<name>A0A0J7YMQ1_BETVV</name>
<sequence length="56" mass="5930">MSTSLSPHTIAAVAFEDNVIRIFDTESALLLASLKGHRSQVKASVSSNLTGYISGH</sequence>
<dbReference type="InterPro" id="IPR015943">
    <property type="entry name" value="WD40/YVTN_repeat-like_dom_sf"/>
</dbReference>
<evidence type="ECO:0000313" key="2">
    <source>
        <dbReference type="Proteomes" id="UP000035740"/>
    </source>
</evidence>